<name>A0A3L5TSR7_MYTGA</name>
<accession>A0A3L5TSR7</accession>
<dbReference type="InterPro" id="IPR013320">
    <property type="entry name" value="ConA-like_dom_sf"/>
</dbReference>
<comment type="caution">
    <text evidence="3">The sequence shown here is derived from an EMBL/GenBank/DDBJ whole genome shotgun (WGS) entry which is preliminary data.</text>
</comment>
<dbReference type="PANTHER" id="PTHR23282">
    <property type="entry name" value="APICAL ENDOSOMAL GLYCOPROTEIN PRECURSOR"/>
    <property type="match status" value="1"/>
</dbReference>
<feature type="non-terminal residue" evidence="3">
    <location>
        <position position="1"/>
    </location>
</feature>
<reference evidence="3 4" key="1">
    <citation type="journal article" date="2016" name="PLoS ONE">
        <title>A First Insight into the Genome of the Filter-Feeder Mussel Mytilus galloprovincialis.</title>
        <authorList>
            <person name="Murgarella M."/>
            <person name="Puiu D."/>
            <person name="Novoa B."/>
            <person name="Figueras A."/>
            <person name="Posada D."/>
            <person name="Canchaya C."/>
        </authorList>
    </citation>
    <scope>NUCLEOTIDE SEQUENCE [LARGE SCALE GENOMIC DNA]</scope>
    <source>
        <tissue evidence="3">Muscle</tissue>
    </source>
</reference>
<dbReference type="GO" id="GO:0016020">
    <property type="term" value="C:membrane"/>
    <property type="evidence" value="ECO:0007669"/>
    <property type="project" value="InterPro"/>
</dbReference>
<dbReference type="Pfam" id="PF00629">
    <property type="entry name" value="MAM"/>
    <property type="match status" value="1"/>
</dbReference>
<dbReference type="PANTHER" id="PTHR23282:SF101">
    <property type="entry name" value="MAM DOMAIN-CONTAINING PROTEIN"/>
    <property type="match status" value="1"/>
</dbReference>
<dbReference type="PROSITE" id="PS00740">
    <property type="entry name" value="MAM_1"/>
    <property type="match status" value="1"/>
</dbReference>
<dbReference type="InterPro" id="IPR000998">
    <property type="entry name" value="MAM_dom"/>
</dbReference>
<proteinExistence type="predicted"/>
<gene>
    <name evidence="3" type="ORF">AM593_06397</name>
</gene>
<feature type="region of interest" description="Disordered" evidence="1">
    <location>
        <begin position="203"/>
        <end position="223"/>
    </location>
</feature>
<sequence>ICNSYPTRTRCVSVFTKTTVCTFENGECGWTIKNSEKGYTWKLQTGADSTRFTGPDKDHTTASVYGHFMTTRSSKGSKFSYISDLLTGLIVSSPKQCLTFWYHMYGDDINNLKVFQLNSDHTVELWIKSDNQGNKWYFKSLELKDIGPYQIQFKATRGDGDKSDIAIDDIIITNTACKEAIDCNFETGQCGWKTEETTHKWTHWHDKTPTDDTGPDIDHTLGT</sequence>
<dbReference type="Proteomes" id="UP000266721">
    <property type="component" value="Unassembled WGS sequence"/>
</dbReference>
<dbReference type="AlphaFoldDB" id="A0A3L5TSR7"/>
<evidence type="ECO:0000259" key="2">
    <source>
        <dbReference type="PROSITE" id="PS50060"/>
    </source>
</evidence>
<dbReference type="SMR" id="A0A3L5TSR7"/>
<feature type="domain" description="MAM" evidence="2">
    <location>
        <begin position="181"/>
        <end position="223"/>
    </location>
</feature>
<organism evidence="3 4">
    <name type="scientific">Mytilus galloprovincialis</name>
    <name type="common">Mediterranean mussel</name>
    <dbReference type="NCBI Taxonomy" id="29158"/>
    <lineage>
        <taxon>Eukaryota</taxon>
        <taxon>Metazoa</taxon>
        <taxon>Spiralia</taxon>
        <taxon>Lophotrochozoa</taxon>
        <taxon>Mollusca</taxon>
        <taxon>Bivalvia</taxon>
        <taxon>Autobranchia</taxon>
        <taxon>Pteriomorphia</taxon>
        <taxon>Mytilida</taxon>
        <taxon>Mytiloidea</taxon>
        <taxon>Mytilidae</taxon>
        <taxon>Mytilinae</taxon>
        <taxon>Mytilus</taxon>
    </lineage>
</organism>
<dbReference type="PROSITE" id="PS50060">
    <property type="entry name" value="MAM_2"/>
    <property type="match status" value="2"/>
</dbReference>
<dbReference type="SMART" id="SM00137">
    <property type="entry name" value="MAM"/>
    <property type="match status" value="1"/>
</dbReference>
<evidence type="ECO:0000313" key="3">
    <source>
        <dbReference type="EMBL" id="OPL32981.1"/>
    </source>
</evidence>
<feature type="domain" description="MAM" evidence="2">
    <location>
        <begin position="19"/>
        <end position="179"/>
    </location>
</feature>
<dbReference type="EMBL" id="KV585569">
    <property type="protein sequence ID" value="OPL32981.1"/>
    <property type="molecule type" value="Genomic_DNA"/>
</dbReference>
<dbReference type="SUPFAM" id="SSF49899">
    <property type="entry name" value="Concanavalin A-like lectins/glucanases"/>
    <property type="match status" value="1"/>
</dbReference>
<protein>
    <recommendedName>
        <fullName evidence="2">MAM domain-containing protein</fullName>
    </recommendedName>
</protein>
<dbReference type="CDD" id="cd06263">
    <property type="entry name" value="MAM"/>
    <property type="match status" value="1"/>
</dbReference>
<dbReference type="Gene3D" id="2.60.120.200">
    <property type="match status" value="1"/>
</dbReference>
<feature type="non-terminal residue" evidence="3">
    <location>
        <position position="223"/>
    </location>
</feature>
<evidence type="ECO:0000313" key="4">
    <source>
        <dbReference type="Proteomes" id="UP000266721"/>
    </source>
</evidence>
<dbReference type="InterPro" id="IPR051560">
    <property type="entry name" value="MAM_domain-containing"/>
</dbReference>
<evidence type="ECO:0000256" key="1">
    <source>
        <dbReference type="SAM" id="MobiDB-lite"/>
    </source>
</evidence>
<keyword evidence="4" id="KW-1185">Reference proteome</keyword>